<dbReference type="NCBIfam" id="TIGR02385">
    <property type="entry name" value="RelE_StbE"/>
    <property type="match status" value="1"/>
</dbReference>
<dbReference type="Proteomes" id="UP000005726">
    <property type="component" value="Unassembled WGS sequence"/>
</dbReference>
<sequence>MIYKIKFDKKAFKEWEALTDPLRKQFAKALKKRQEQPRVPQAKLSGLADCYKIKLRASGFRLVYKVVDNTLIITVIAVGKRERNQVYVAAKKRLT</sequence>
<evidence type="ECO:0000256" key="1">
    <source>
        <dbReference type="ARBA" id="ARBA00006226"/>
    </source>
</evidence>
<dbReference type="SUPFAM" id="SSF143011">
    <property type="entry name" value="RelE-like"/>
    <property type="match status" value="1"/>
</dbReference>
<dbReference type="RefSeq" id="WP_006705281.1">
    <property type="nucleotide sequence ID" value="NZ_CAWLGB010000052.1"/>
</dbReference>
<dbReference type="Gene3D" id="3.30.2310.20">
    <property type="entry name" value="RelE-like"/>
    <property type="match status" value="1"/>
</dbReference>
<organism evidence="3 4">
    <name type="scientific">Candidatus Regiella insecticola LSR1</name>
    <dbReference type="NCBI Taxonomy" id="663321"/>
    <lineage>
        <taxon>Bacteria</taxon>
        <taxon>Pseudomonadati</taxon>
        <taxon>Pseudomonadota</taxon>
        <taxon>Gammaproteobacteria</taxon>
        <taxon>Enterobacterales</taxon>
        <taxon>Enterobacteriaceae</taxon>
        <taxon>aphid secondary symbionts</taxon>
        <taxon>Candidatus Regiella</taxon>
    </lineage>
</organism>
<dbReference type="AlphaFoldDB" id="E0WU93"/>
<dbReference type="PANTHER" id="PTHR35601">
    <property type="entry name" value="TOXIN RELE"/>
    <property type="match status" value="1"/>
</dbReference>
<name>E0WU93_9ENTR</name>
<protein>
    <submittedName>
        <fullName evidence="3">Addiction module toxin</fullName>
    </submittedName>
</protein>
<evidence type="ECO:0000313" key="4">
    <source>
        <dbReference type="Proteomes" id="UP000005726"/>
    </source>
</evidence>
<reference evidence="3" key="1">
    <citation type="journal article" date="2009" name="Environ. Microbiol.">
        <title>Dynamics of genome evolution in facultative symbionts of aphids.</title>
        <authorList>
            <person name="Degnan P.H."/>
            <person name="Leonardo T.E."/>
            <person name="Cass B.N."/>
            <person name="Hurwitz B."/>
            <person name="Stern D."/>
            <person name="Gibbs R.A."/>
            <person name="Richards S."/>
            <person name="Moran N.A."/>
        </authorList>
    </citation>
    <scope>NUCLEOTIDE SEQUENCE [LARGE SCALE GENOMIC DNA]</scope>
    <source>
        <strain evidence="3">LSR1</strain>
    </source>
</reference>
<dbReference type="InterPro" id="IPR035093">
    <property type="entry name" value="RelE/ParE_toxin_dom_sf"/>
</dbReference>
<keyword evidence="2" id="KW-1277">Toxin-antitoxin system</keyword>
<dbReference type="HOGENOM" id="CLU_155761_0_1_6"/>
<dbReference type="EMBL" id="GL379640">
    <property type="protein sequence ID" value="EFL91422.1"/>
    <property type="molecule type" value="Genomic_DNA"/>
</dbReference>
<accession>E0WU93</accession>
<evidence type="ECO:0000313" key="3">
    <source>
        <dbReference type="EMBL" id="EFL91422.1"/>
    </source>
</evidence>
<dbReference type="eggNOG" id="COG2026">
    <property type="taxonomic scope" value="Bacteria"/>
</dbReference>
<dbReference type="InterPro" id="IPR007712">
    <property type="entry name" value="RelE/ParE_toxin"/>
</dbReference>
<gene>
    <name evidence="3" type="ORF">REG_1663</name>
</gene>
<dbReference type="Pfam" id="PF05016">
    <property type="entry name" value="ParE_toxin"/>
    <property type="match status" value="1"/>
</dbReference>
<evidence type="ECO:0000256" key="2">
    <source>
        <dbReference type="ARBA" id="ARBA00022649"/>
    </source>
</evidence>
<keyword evidence="4" id="KW-1185">Reference proteome</keyword>
<dbReference type="STRING" id="663321.REG_1663"/>
<comment type="similarity">
    <text evidence="1">Belongs to the RelE toxin family.</text>
</comment>
<proteinExistence type="inferred from homology"/>
<dbReference type="PANTHER" id="PTHR35601:SF1">
    <property type="entry name" value="TOXIN RELE"/>
    <property type="match status" value="1"/>
</dbReference>